<dbReference type="RefSeq" id="WP_162276688.1">
    <property type="nucleotide sequence ID" value="NZ_FOAF01000016.1"/>
</dbReference>
<dbReference type="Proteomes" id="UP000199421">
    <property type="component" value="Unassembled WGS sequence"/>
</dbReference>
<name>A0A1H7ZC80_OLID1</name>
<dbReference type="Gene3D" id="3.40.50.1820">
    <property type="entry name" value="alpha/beta hydrolase"/>
    <property type="match status" value="1"/>
</dbReference>
<accession>A0A1H7ZC80</accession>
<dbReference type="STRING" id="407022.SAMN05661044_05485"/>
<dbReference type="AlphaFoldDB" id="A0A1H7ZC80"/>
<feature type="domain" description="Alpha/beta hydrolase fold-3" evidence="2">
    <location>
        <begin position="99"/>
        <end position="305"/>
    </location>
</feature>
<dbReference type="Pfam" id="PF07859">
    <property type="entry name" value="Abhydrolase_3"/>
    <property type="match status" value="1"/>
</dbReference>
<dbReference type="InterPro" id="IPR013094">
    <property type="entry name" value="AB_hydrolase_3"/>
</dbReference>
<dbReference type="GO" id="GO:0016787">
    <property type="term" value="F:hydrolase activity"/>
    <property type="evidence" value="ECO:0007669"/>
    <property type="project" value="UniProtKB-KW"/>
</dbReference>
<dbReference type="InterPro" id="IPR050300">
    <property type="entry name" value="GDXG_lipolytic_enzyme"/>
</dbReference>
<dbReference type="InterPro" id="IPR029058">
    <property type="entry name" value="AB_hydrolase_fold"/>
</dbReference>
<keyword evidence="1" id="KW-0378">Hydrolase</keyword>
<proteinExistence type="predicted"/>
<gene>
    <name evidence="3" type="ORF">SAMN05661044_05485</name>
</gene>
<dbReference type="PANTHER" id="PTHR48081:SF8">
    <property type="entry name" value="ALPHA_BETA HYDROLASE FOLD-3 DOMAIN-CONTAINING PROTEIN-RELATED"/>
    <property type="match status" value="1"/>
</dbReference>
<dbReference type="EMBL" id="FOAF01000016">
    <property type="protein sequence ID" value="SEM55853.1"/>
    <property type="molecule type" value="Genomic_DNA"/>
</dbReference>
<dbReference type="PANTHER" id="PTHR48081">
    <property type="entry name" value="AB HYDROLASE SUPERFAMILY PROTEIN C4A8.06C"/>
    <property type="match status" value="1"/>
</dbReference>
<evidence type="ECO:0000259" key="2">
    <source>
        <dbReference type="Pfam" id="PF07859"/>
    </source>
</evidence>
<protein>
    <submittedName>
        <fullName evidence="3">Acetyl esterase/lipase</fullName>
    </submittedName>
</protein>
<dbReference type="SUPFAM" id="SSF53474">
    <property type="entry name" value="alpha/beta-Hydrolases"/>
    <property type="match status" value="1"/>
</dbReference>
<sequence>MKKTSAANRKASESEAFNNWEKLSQKTRDFLETIDISKVNLNKLNISDARKKFFETQNAVETDLSGITVYTRHINADGFTLSLEIVRPKYLEGTLPAFIFICGGGWVFGNFESHKRMIRDLVVESQYTGISINYTPSPESKYPQALAEIYAACIWISQHAQELNIFADRIGLVGNSAGGNMAVAIAMMATAANKIKFRLLVLICPITSGVSRELSTVLPDIIHRFASALRNWAADQYARCEEDKSEMYFSPLSASLDQLSGLPRTFIQIAENDPLRAEAEAFGRKLDKAGVPVTTVTYNGVIHDFGLFNALSDLPQTRSLFAHSGAELKKHL</sequence>
<evidence type="ECO:0000313" key="3">
    <source>
        <dbReference type="EMBL" id="SEM55853.1"/>
    </source>
</evidence>
<reference evidence="4" key="1">
    <citation type="submission" date="2016-10" db="EMBL/GenBank/DDBJ databases">
        <authorList>
            <person name="Varghese N."/>
            <person name="Submissions S."/>
        </authorList>
    </citation>
    <scope>NUCLEOTIDE SEQUENCE [LARGE SCALE GENOMIC DNA]</scope>
    <source>
        <strain evidence="4">DSM 18733</strain>
    </source>
</reference>
<keyword evidence="4" id="KW-1185">Reference proteome</keyword>
<organism evidence="3 4">
    <name type="scientific">Olivibacter domesticus</name>
    <name type="common">Pseudosphingobacterium domesticum</name>
    <dbReference type="NCBI Taxonomy" id="407022"/>
    <lineage>
        <taxon>Bacteria</taxon>
        <taxon>Pseudomonadati</taxon>
        <taxon>Bacteroidota</taxon>
        <taxon>Sphingobacteriia</taxon>
        <taxon>Sphingobacteriales</taxon>
        <taxon>Sphingobacteriaceae</taxon>
        <taxon>Olivibacter</taxon>
    </lineage>
</organism>
<evidence type="ECO:0000256" key="1">
    <source>
        <dbReference type="ARBA" id="ARBA00022801"/>
    </source>
</evidence>
<evidence type="ECO:0000313" key="4">
    <source>
        <dbReference type="Proteomes" id="UP000199421"/>
    </source>
</evidence>